<feature type="region of interest" description="Disordered" evidence="1">
    <location>
        <begin position="1"/>
        <end position="29"/>
    </location>
</feature>
<feature type="compositionally biased region" description="Basic and acidic residues" evidence="1">
    <location>
        <begin position="18"/>
        <end position="29"/>
    </location>
</feature>
<keyword evidence="3" id="KW-1185">Reference proteome</keyword>
<dbReference type="EMBL" id="CM017618">
    <property type="protein sequence ID" value="TYI09230.1"/>
    <property type="molecule type" value="Genomic_DNA"/>
</dbReference>
<dbReference type="AlphaFoldDB" id="A0A5D2P3W2"/>
<sequence length="29" mass="3164">MARVCQASKLDSQGQGESKLDRGKEKAIE</sequence>
<reference evidence="2 3" key="1">
    <citation type="submission" date="2019-07" db="EMBL/GenBank/DDBJ databases">
        <title>WGS assembly of Gossypium tomentosum.</title>
        <authorList>
            <person name="Chen Z.J."/>
            <person name="Sreedasyam A."/>
            <person name="Ando A."/>
            <person name="Song Q."/>
            <person name="De L."/>
            <person name="Hulse-Kemp A."/>
            <person name="Ding M."/>
            <person name="Ye W."/>
            <person name="Kirkbride R."/>
            <person name="Jenkins J."/>
            <person name="Plott C."/>
            <person name="Lovell J."/>
            <person name="Lin Y.-M."/>
            <person name="Vaughn R."/>
            <person name="Liu B."/>
            <person name="Li W."/>
            <person name="Simpson S."/>
            <person name="Scheffler B."/>
            <person name="Saski C."/>
            <person name="Grover C."/>
            <person name="Hu G."/>
            <person name="Conover J."/>
            <person name="Carlson J."/>
            <person name="Shu S."/>
            <person name="Boston L."/>
            <person name="Williams M."/>
            <person name="Peterson D."/>
            <person name="Mcgee K."/>
            <person name="Jones D."/>
            <person name="Wendel J."/>
            <person name="Stelly D."/>
            <person name="Grimwood J."/>
            <person name="Schmutz J."/>
        </authorList>
    </citation>
    <scope>NUCLEOTIDE SEQUENCE [LARGE SCALE GENOMIC DNA]</scope>
    <source>
        <strain evidence="2">7179.01</strain>
    </source>
</reference>
<evidence type="ECO:0000313" key="3">
    <source>
        <dbReference type="Proteomes" id="UP000322667"/>
    </source>
</evidence>
<name>A0A5D2P3W2_GOSTO</name>
<evidence type="ECO:0000313" key="2">
    <source>
        <dbReference type="EMBL" id="TYI09230.1"/>
    </source>
</evidence>
<evidence type="ECO:0000256" key="1">
    <source>
        <dbReference type="SAM" id="MobiDB-lite"/>
    </source>
</evidence>
<proteinExistence type="predicted"/>
<gene>
    <name evidence="2" type="ORF">ES332_A09G056900v1</name>
</gene>
<protein>
    <submittedName>
        <fullName evidence="2">Uncharacterized protein</fullName>
    </submittedName>
</protein>
<accession>A0A5D2P3W2</accession>
<dbReference type="Proteomes" id="UP000322667">
    <property type="component" value="Chromosome A09"/>
</dbReference>
<organism evidence="2 3">
    <name type="scientific">Gossypium tomentosum</name>
    <name type="common">Hawaiian cotton</name>
    <name type="synonym">Gossypium sandvicense</name>
    <dbReference type="NCBI Taxonomy" id="34277"/>
    <lineage>
        <taxon>Eukaryota</taxon>
        <taxon>Viridiplantae</taxon>
        <taxon>Streptophyta</taxon>
        <taxon>Embryophyta</taxon>
        <taxon>Tracheophyta</taxon>
        <taxon>Spermatophyta</taxon>
        <taxon>Magnoliopsida</taxon>
        <taxon>eudicotyledons</taxon>
        <taxon>Gunneridae</taxon>
        <taxon>Pentapetalae</taxon>
        <taxon>rosids</taxon>
        <taxon>malvids</taxon>
        <taxon>Malvales</taxon>
        <taxon>Malvaceae</taxon>
        <taxon>Malvoideae</taxon>
        <taxon>Gossypium</taxon>
    </lineage>
</organism>